<name>A0A2S6C8K7_9PEZI</name>
<reference evidence="5" key="1">
    <citation type="journal article" date="2017" name="bioRxiv">
        <title>Conservation of a gene cluster reveals novel cercosporin biosynthetic mechanisms and extends production to the genus Colletotrichum.</title>
        <authorList>
            <person name="de Jonge R."/>
            <person name="Ebert M.K."/>
            <person name="Huitt-Roehl C.R."/>
            <person name="Pal P."/>
            <person name="Suttle J.C."/>
            <person name="Spanner R.E."/>
            <person name="Neubauer J.D."/>
            <person name="Jurick W.M.II."/>
            <person name="Stott K.A."/>
            <person name="Secor G.A."/>
            <person name="Thomma B.P.H.J."/>
            <person name="Van de Peer Y."/>
            <person name="Townsend C.A."/>
            <person name="Bolton M.D."/>
        </authorList>
    </citation>
    <scope>NUCLEOTIDE SEQUENCE [LARGE SCALE GENOMIC DNA]</scope>
    <source>
        <strain evidence="5">CBS538.71</strain>
    </source>
</reference>
<gene>
    <name evidence="4" type="ORF">CBER1_02126</name>
</gene>
<dbReference type="OrthoDB" id="300709at2759"/>
<dbReference type="Proteomes" id="UP000237631">
    <property type="component" value="Unassembled WGS sequence"/>
</dbReference>
<protein>
    <recommendedName>
        <fullName evidence="3">NmrA-like domain-containing protein</fullName>
    </recommendedName>
</protein>
<dbReference type="InterPro" id="IPR036291">
    <property type="entry name" value="NAD(P)-bd_dom_sf"/>
</dbReference>
<keyword evidence="5" id="KW-1185">Reference proteome</keyword>
<evidence type="ECO:0000259" key="3">
    <source>
        <dbReference type="Pfam" id="PF05368"/>
    </source>
</evidence>
<evidence type="ECO:0000256" key="2">
    <source>
        <dbReference type="ARBA" id="ARBA00022857"/>
    </source>
</evidence>
<dbReference type="AlphaFoldDB" id="A0A2S6C8K7"/>
<comment type="caution">
    <text evidence="4">The sequence shown here is derived from an EMBL/GenBank/DDBJ whole genome shotgun (WGS) entry which is preliminary data.</text>
</comment>
<dbReference type="STRING" id="357750.A0A2S6C8K7"/>
<sequence>MKEILAIGGTGAQGTPVVHSLSSSKRFAVRVLTRNAKSECAQLLAALPNVTLIEGRQDSQQDLHRAFRGVFGACVNTHGFTIGEKNERYYGFRAYEIARHEGVQHYIYAATDYALKDANWDEKYHWGHNDAKGRGAEFILAQGQSGMKASILTTDAGKLPLIALEDVGPYALWMLDNPGESAGLHLKVATDEITFTDVAKTFTEVTGKKGIHKLISIEEALDLGEPFPGAMANWAAGPDAVKDDSTMTLLLGGCTGSLREWMEKVKYDGQPRTVLKGLEDLKRAAAEAQAQGEAQAQAQAQA</sequence>
<dbReference type="InterPro" id="IPR008030">
    <property type="entry name" value="NmrA-like"/>
</dbReference>
<organism evidence="4 5">
    <name type="scientific">Cercospora berteroae</name>
    <dbReference type="NCBI Taxonomy" id="357750"/>
    <lineage>
        <taxon>Eukaryota</taxon>
        <taxon>Fungi</taxon>
        <taxon>Dikarya</taxon>
        <taxon>Ascomycota</taxon>
        <taxon>Pezizomycotina</taxon>
        <taxon>Dothideomycetes</taxon>
        <taxon>Dothideomycetidae</taxon>
        <taxon>Mycosphaerellales</taxon>
        <taxon>Mycosphaerellaceae</taxon>
        <taxon>Cercospora</taxon>
    </lineage>
</organism>
<evidence type="ECO:0000313" key="4">
    <source>
        <dbReference type="EMBL" id="PPJ56061.1"/>
    </source>
</evidence>
<proteinExistence type="inferred from homology"/>
<accession>A0A2S6C8K7</accession>
<comment type="similarity">
    <text evidence="1">Belongs to the NmrA-type oxidoreductase family.</text>
</comment>
<evidence type="ECO:0000256" key="1">
    <source>
        <dbReference type="ARBA" id="ARBA00006328"/>
    </source>
</evidence>
<dbReference type="EMBL" id="PNEN01000526">
    <property type="protein sequence ID" value="PPJ56061.1"/>
    <property type="molecule type" value="Genomic_DNA"/>
</dbReference>
<keyword evidence="2" id="KW-0521">NADP</keyword>
<dbReference type="GO" id="GO:0005634">
    <property type="term" value="C:nucleus"/>
    <property type="evidence" value="ECO:0007669"/>
    <property type="project" value="TreeGrafter"/>
</dbReference>
<dbReference type="InterPro" id="IPR051164">
    <property type="entry name" value="NmrA-like_oxidored"/>
</dbReference>
<dbReference type="Pfam" id="PF05368">
    <property type="entry name" value="NmrA"/>
    <property type="match status" value="2"/>
</dbReference>
<dbReference type="PANTHER" id="PTHR42748">
    <property type="entry name" value="NITROGEN METABOLITE REPRESSION PROTEIN NMRA FAMILY MEMBER"/>
    <property type="match status" value="1"/>
</dbReference>
<feature type="domain" description="NmrA-like" evidence="3">
    <location>
        <begin position="2"/>
        <end position="127"/>
    </location>
</feature>
<feature type="domain" description="NmrA-like" evidence="3">
    <location>
        <begin position="157"/>
        <end position="218"/>
    </location>
</feature>
<evidence type="ECO:0000313" key="5">
    <source>
        <dbReference type="Proteomes" id="UP000237631"/>
    </source>
</evidence>
<dbReference type="Gene3D" id="3.40.50.720">
    <property type="entry name" value="NAD(P)-binding Rossmann-like Domain"/>
    <property type="match status" value="1"/>
</dbReference>
<dbReference type="PANTHER" id="PTHR42748:SF14">
    <property type="entry name" value="SNOAL-LIKE DOMAIN-CONTAINING PROTEIN"/>
    <property type="match status" value="1"/>
</dbReference>
<dbReference type="SUPFAM" id="SSF51735">
    <property type="entry name" value="NAD(P)-binding Rossmann-fold domains"/>
    <property type="match status" value="1"/>
</dbReference>